<dbReference type="PANTHER" id="PTHR36932">
    <property type="entry name" value="CAPSULAR POLYSACCHARIDE BIOSYNTHESIS PROTEIN"/>
    <property type="match status" value="1"/>
</dbReference>
<dbReference type="NCBIfam" id="TIGR02304">
    <property type="entry name" value="aden_form_hyp"/>
    <property type="match status" value="1"/>
</dbReference>
<dbReference type="RefSeq" id="WP_258388731.1">
    <property type="nucleotide sequence ID" value="NZ_CP091430.1"/>
</dbReference>
<name>A0ABY5SIZ7_9BACL</name>
<dbReference type="InterPro" id="IPR053158">
    <property type="entry name" value="CapK_Type1_Caps_Biosynth"/>
</dbReference>
<dbReference type="InterPro" id="IPR042099">
    <property type="entry name" value="ANL_N_sf"/>
</dbReference>
<dbReference type="Gene3D" id="3.40.50.12780">
    <property type="entry name" value="N-terminal domain of ligase-like"/>
    <property type="match status" value="1"/>
</dbReference>
<keyword evidence="2" id="KW-1185">Reference proteome</keyword>
<proteinExistence type="predicted"/>
<dbReference type="Proteomes" id="UP001057877">
    <property type="component" value="Chromosome"/>
</dbReference>
<sequence>MSRLNRIATFLQHYTAARYFRRWPNRAAFERWQERRIVRHLDKVRAASPFYRNHWGDLLTAQWREFPLINKKSMMAYFDRLNTAGVKKDEAFAIALKAETTRDFAPTLGGVTIGLSSGTSGNRGLFLVSPHEQHAWAGTMLAKLLPGSLLQRERVAFFLRADSNLYQSVQGRRLQFAFYDLLDPQERHLARLQQYEPTLLVAPPSMLRMLADAIAGGRLRLPNMPRKVISVAEVLDPLDRRHIEAAFGQPVHQVYQCTEGFLAYTCKYGTLHLNEDLVAVQKEYVDAKAGKFVPIVTDFTRFTQPIVRYRLDDILTEAPPCRCGSVFTAIHSIEGRCDDCFYLPGLRDAERLVPVFPDFIGRAIIAASEEVTAYKAIQHSPVSIEVKLSVQDAEWPQTVEAIGASLTALFKKTSCRPPQIIFSPYEAEESAIPYRKLRRVERRFSYHDASNYSSSF</sequence>
<dbReference type="EMBL" id="CP091430">
    <property type="protein sequence ID" value="UVI32682.1"/>
    <property type="molecule type" value="Genomic_DNA"/>
</dbReference>
<evidence type="ECO:0000313" key="2">
    <source>
        <dbReference type="Proteomes" id="UP001057877"/>
    </source>
</evidence>
<evidence type="ECO:0000313" key="1">
    <source>
        <dbReference type="EMBL" id="UVI32682.1"/>
    </source>
</evidence>
<dbReference type="SUPFAM" id="SSF56801">
    <property type="entry name" value="Acetyl-CoA synthetase-like"/>
    <property type="match status" value="1"/>
</dbReference>
<protein>
    <submittedName>
        <fullName evidence="1">Adenylate cyclase</fullName>
    </submittedName>
</protein>
<dbReference type="PANTHER" id="PTHR36932:SF1">
    <property type="entry name" value="CAPSULAR POLYSACCHARIDE BIOSYNTHESIS PROTEIN"/>
    <property type="match status" value="1"/>
</dbReference>
<reference evidence="1" key="1">
    <citation type="submission" date="2022-01" db="EMBL/GenBank/DDBJ databases">
        <title>Paenibacillus spongiae sp. nov., isolated from marine sponge.</title>
        <authorList>
            <person name="Li Z."/>
            <person name="Zhang M."/>
        </authorList>
    </citation>
    <scope>NUCLEOTIDE SEQUENCE</scope>
    <source>
        <strain evidence="1">PHS-Z3</strain>
    </source>
</reference>
<gene>
    <name evidence="1" type="ORF">L1F29_13020</name>
</gene>
<accession>A0ABY5SIZ7</accession>
<organism evidence="1 2">
    <name type="scientific">Paenibacillus spongiae</name>
    <dbReference type="NCBI Taxonomy" id="2909671"/>
    <lineage>
        <taxon>Bacteria</taxon>
        <taxon>Bacillati</taxon>
        <taxon>Bacillota</taxon>
        <taxon>Bacilli</taxon>
        <taxon>Bacillales</taxon>
        <taxon>Paenibacillaceae</taxon>
        <taxon>Paenibacillus</taxon>
    </lineage>
</organism>
<dbReference type="InterPro" id="IPR012685">
    <property type="entry name" value="CHP02304_F390_synth-rel"/>
</dbReference>